<protein>
    <recommendedName>
        <fullName evidence="7">ATP synthase subunit delta</fullName>
    </recommendedName>
    <alternativeName>
        <fullName evidence="7">ATP synthase F(1) sector subunit delta</fullName>
    </alternativeName>
    <alternativeName>
        <fullName evidence="7">F-type ATPase subunit delta</fullName>
        <shortName evidence="7">F-ATPase subunit delta</shortName>
    </alternativeName>
</protein>
<dbReference type="Proteomes" id="UP001179647">
    <property type="component" value="Chromosome"/>
</dbReference>
<dbReference type="RefSeq" id="WP_275469891.1">
    <property type="nucleotide sequence ID" value="NZ_CP110232.1"/>
</dbReference>
<evidence type="ECO:0000313" key="8">
    <source>
        <dbReference type="EMBL" id="WEG74092.1"/>
    </source>
</evidence>
<evidence type="ECO:0000256" key="3">
    <source>
        <dbReference type="ARBA" id="ARBA00022781"/>
    </source>
</evidence>
<comment type="function">
    <text evidence="7">F(1)F(0) ATP synthase produces ATP from ADP in the presence of a proton or sodium gradient. F-type ATPases consist of two structural domains, F(1) containing the extramembraneous catalytic core and F(0) containing the membrane proton channel, linked together by a central stalk and a peripheral stalk. During catalysis, ATP synthesis in the catalytic domain of F(1) is coupled via a rotary mechanism of the central stalk subunits to proton translocation.</text>
</comment>
<evidence type="ECO:0000256" key="1">
    <source>
        <dbReference type="ARBA" id="ARBA00004370"/>
    </source>
</evidence>
<dbReference type="HAMAP" id="MF_01416">
    <property type="entry name" value="ATP_synth_delta_bact"/>
    <property type="match status" value="1"/>
</dbReference>
<gene>
    <name evidence="7 8" type="primary">atpH</name>
    <name evidence="8" type="ORF">OL234_04110</name>
</gene>
<keyword evidence="7" id="KW-1003">Cell membrane</keyword>
<name>A0AAF0CWP1_9ENTE</name>
<proteinExistence type="inferred from homology"/>
<evidence type="ECO:0000256" key="4">
    <source>
        <dbReference type="ARBA" id="ARBA00023065"/>
    </source>
</evidence>
<dbReference type="Gene3D" id="1.10.520.20">
    <property type="entry name" value="N-terminal domain of the delta subunit of the F1F0-ATP synthase"/>
    <property type="match status" value="1"/>
</dbReference>
<comment type="function">
    <text evidence="7">This protein is part of the stalk that links CF(0) to CF(1). It either transmits conformational changes from CF(0) to CF(1) or is implicated in proton conduction.</text>
</comment>
<sequence>MKTENLTIDRRYGRVLYETAKEEKHLDETYQELVVLRDVYEDVPELGQILSDDRLEPFEKVEILHDLDKDFSETVSKFLRVIYEYGRMQEIPQIIEEFEFLYYENKGILLADVTSAIELSDKQDEKLKEKIAKSFDYETVILRKKVDPNILGGLVITAAHKVIDNSVRTQLASMHKELLK</sequence>
<keyword evidence="6 7" id="KW-0066">ATP synthesis</keyword>
<keyword evidence="4 7" id="KW-0406">Ion transport</keyword>
<evidence type="ECO:0000256" key="7">
    <source>
        <dbReference type="HAMAP-Rule" id="MF_01416"/>
    </source>
</evidence>
<dbReference type="KEGG" id="vie:OL234_04110"/>
<accession>A0AAF0CWP1</accession>
<dbReference type="PRINTS" id="PR00125">
    <property type="entry name" value="ATPASEDELTA"/>
</dbReference>
<dbReference type="InterPro" id="IPR000711">
    <property type="entry name" value="ATPase_OSCP/dsu"/>
</dbReference>
<evidence type="ECO:0000313" key="9">
    <source>
        <dbReference type="Proteomes" id="UP001179647"/>
    </source>
</evidence>
<dbReference type="NCBIfam" id="TIGR01145">
    <property type="entry name" value="ATP_synt_delta"/>
    <property type="match status" value="1"/>
</dbReference>
<keyword evidence="9" id="KW-1185">Reference proteome</keyword>
<dbReference type="SUPFAM" id="SSF47928">
    <property type="entry name" value="N-terminal domain of the delta subunit of the F1F0-ATP synthase"/>
    <property type="match status" value="1"/>
</dbReference>
<evidence type="ECO:0000256" key="2">
    <source>
        <dbReference type="ARBA" id="ARBA00022448"/>
    </source>
</evidence>
<keyword evidence="5 7" id="KW-0472">Membrane</keyword>
<keyword evidence="7" id="KW-0139">CF(1)</keyword>
<dbReference type="Pfam" id="PF00213">
    <property type="entry name" value="OSCP"/>
    <property type="match status" value="1"/>
</dbReference>
<keyword evidence="2 7" id="KW-0813">Transport</keyword>
<reference evidence="8" key="1">
    <citation type="submission" date="2022-10" db="EMBL/GenBank/DDBJ databases">
        <title>Vagococcus sp. isolated from poultry meat.</title>
        <authorList>
            <person name="Johansson P."/>
            <person name="Bjorkroth J."/>
        </authorList>
    </citation>
    <scope>NUCLEOTIDE SEQUENCE</scope>
    <source>
        <strain evidence="8">STAA11</strain>
    </source>
</reference>
<dbReference type="AlphaFoldDB" id="A0AAF0CWP1"/>
<dbReference type="GO" id="GO:0046933">
    <property type="term" value="F:proton-transporting ATP synthase activity, rotational mechanism"/>
    <property type="evidence" value="ECO:0007669"/>
    <property type="project" value="UniProtKB-UniRule"/>
</dbReference>
<evidence type="ECO:0000256" key="6">
    <source>
        <dbReference type="ARBA" id="ARBA00023310"/>
    </source>
</evidence>
<dbReference type="GO" id="GO:0005886">
    <property type="term" value="C:plasma membrane"/>
    <property type="evidence" value="ECO:0007669"/>
    <property type="project" value="UniProtKB-SubCell"/>
</dbReference>
<organism evidence="8 9">
    <name type="scientific">Vagococcus intermedius</name>
    <dbReference type="NCBI Taxonomy" id="2991418"/>
    <lineage>
        <taxon>Bacteria</taxon>
        <taxon>Bacillati</taxon>
        <taxon>Bacillota</taxon>
        <taxon>Bacilli</taxon>
        <taxon>Lactobacillales</taxon>
        <taxon>Enterococcaceae</taxon>
        <taxon>Vagococcus</taxon>
    </lineage>
</organism>
<evidence type="ECO:0000256" key="5">
    <source>
        <dbReference type="ARBA" id="ARBA00023136"/>
    </source>
</evidence>
<comment type="similarity">
    <text evidence="7">Belongs to the ATPase delta chain family.</text>
</comment>
<dbReference type="InterPro" id="IPR026015">
    <property type="entry name" value="ATP_synth_OSCP/delta_N_sf"/>
</dbReference>
<comment type="subcellular location">
    <subcellularLocation>
        <location evidence="7">Cell membrane</location>
        <topology evidence="7">Peripheral membrane protein</topology>
    </subcellularLocation>
    <subcellularLocation>
        <location evidence="1">Membrane</location>
    </subcellularLocation>
</comment>
<dbReference type="GO" id="GO:0045259">
    <property type="term" value="C:proton-transporting ATP synthase complex"/>
    <property type="evidence" value="ECO:0007669"/>
    <property type="project" value="UniProtKB-KW"/>
</dbReference>
<keyword evidence="3 7" id="KW-0375">Hydrogen ion transport</keyword>
<dbReference type="EMBL" id="CP110232">
    <property type="protein sequence ID" value="WEG74092.1"/>
    <property type="molecule type" value="Genomic_DNA"/>
</dbReference>
<dbReference type="PANTHER" id="PTHR11910">
    <property type="entry name" value="ATP SYNTHASE DELTA CHAIN"/>
    <property type="match status" value="1"/>
</dbReference>